<evidence type="ECO:0000256" key="1">
    <source>
        <dbReference type="ARBA" id="ARBA00009437"/>
    </source>
</evidence>
<dbReference type="Pfam" id="PF00126">
    <property type="entry name" value="HTH_1"/>
    <property type="match status" value="1"/>
</dbReference>
<dbReference type="SUPFAM" id="SSF53850">
    <property type="entry name" value="Periplasmic binding protein-like II"/>
    <property type="match status" value="1"/>
</dbReference>
<dbReference type="CDD" id="cd08414">
    <property type="entry name" value="PBP2_LTTR_aromatics_like"/>
    <property type="match status" value="1"/>
</dbReference>
<dbReference type="PROSITE" id="PS50931">
    <property type="entry name" value="HTH_LYSR"/>
    <property type="match status" value="1"/>
</dbReference>
<comment type="caution">
    <text evidence="6">The sequence shown here is derived from an EMBL/GenBank/DDBJ whole genome shotgun (WGS) entry which is preliminary data.</text>
</comment>
<dbReference type="InterPro" id="IPR036388">
    <property type="entry name" value="WH-like_DNA-bd_sf"/>
</dbReference>
<evidence type="ECO:0000259" key="5">
    <source>
        <dbReference type="PROSITE" id="PS50931"/>
    </source>
</evidence>
<gene>
    <name evidence="6" type="ORF">GCM10009823_25840</name>
</gene>
<evidence type="ECO:0000256" key="4">
    <source>
        <dbReference type="ARBA" id="ARBA00023163"/>
    </source>
</evidence>
<evidence type="ECO:0000313" key="6">
    <source>
        <dbReference type="EMBL" id="GAA2102376.1"/>
    </source>
</evidence>
<organism evidence="6 7">
    <name type="scientific">Brevibacterium salitolerans</name>
    <dbReference type="NCBI Taxonomy" id="1403566"/>
    <lineage>
        <taxon>Bacteria</taxon>
        <taxon>Bacillati</taxon>
        <taxon>Actinomycetota</taxon>
        <taxon>Actinomycetes</taxon>
        <taxon>Micrococcales</taxon>
        <taxon>Brevibacteriaceae</taxon>
        <taxon>Brevibacterium</taxon>
    </lineage>
</organism>
<keyword evidence="2" id="KW-0805">Transcription regulation</keyword>
<dbReference type="SUPFAM" id="SSF46785">
    <property type="entry name" value="Winged helix' DNA-binding domain"/>
    <property type="match status" value="1"/>
</dbReference>
<comment type="similarity">
    <text evidence="1">Belongs to the LysR transcriptional regulatory family.</text>
</comment>
<dbReference type="PANTHER" id="PTHR30346">
    <property type="entry name" value="TRANSCRIPTIONAL DUAL REGULATOR HCAR-RELATED"/>
    <property type="match status" value="1"/>
</dbReference>
<proteinExistence type="inferred from homology"/>
<dbReference type="InterPro" id="IPR000847">
    <property type="entry name" value="LysR_HTH_N"/>
</dbReference>
<dbReference type="PANTHER" id="PTHR30346:SF17">
    <property type="entry name" value="LYSR FAMILY TRANSCRIPTIONAL REGULATOR"/>
    <property type="match status" value="1"/>
</dbReference>
<dbReference type="Proteomes" id="UP001500984">
    <property type="component" value="Unassembled WGS sequence"/>
</dbReference>
<dbReference type="InterPro" id="IPR005119">
    <property type="entry name" value="LysR_subst-bd"/>
</dbReference>
<feature type="domain" description="HTH lysR-type" evidence="5">
    <location>
        <begin position="1"/>
        <end position="58"/>
    </location>
</feature>
<dbReference type="InterPro" id="IPR036390">
    <property type="entry name" value="WH_DNA-bd_sf"/>
</dbReference>
<dbReference type="Gene3D" id="3.40.190.10">
    <property type="entry name" value="Periplasmic binding protein-like II"/>
    <property type="match status" value="2"/>
</dbReference>
<dbReference type="PRINTS" id="PR00039">
    <property type="entry name" value="HTHLYSR"/>
</dbReference>
<evidence type="ECO:0000313" key="7">
    <source>
        <dbReference type="Proteomes" id="UP001500984"/>
    </source>
</evidence>
<name>A0ABN2X029_9MICO</name>
<keyword evidence="4" id="KW-0804">Transcription</keyword>
<sequence length="308" mass="33118">MELRHLRYFLAVAEEKHFGRAAELLRMAQPPLSQQIRQLEAELSTQLFERTTRRVDLTPAGELLMERARQILSDVDSAKADVAEVGRGAAGVLHVGFAGTATYRLMPEIVRMARHELPEVRLHVVGEMLTPEMEEGLLANRLDAAVLRPPVSSPELHLDEIEQTPLAVALPLEHPLARDAGPVGAAELAGEDLVSYPRGSAVASVAAEVTRQAGFRPHIVQEATETSTLIALVAAGLGLCILPDSSSLPMNAAIAIRRLAPTVGIGLATAWRADSTSPLVESFTHLARHAAARIAEARASSEGQDTHH</sequence>
<protein>
    <submittedName>
        <fullName evidence="6">LysR substrate-binding domain-containing protein</fullName>
    </submittedName>
</protein>
<dbReference type="Gene3D" id="1.10.10.10">
    <property type="entry name" value="Winged helix-like DNA-binding domain superfamily/Winged helix DNA-binding domain"/>
    <property type="match status" value="1"/>
</dbReference>
<reference evidence="6 7" key="1">
    <citation type="journal article" date="2019" name="Int. J. Syst. Evol. Microbiol.">
        <title>The Global Catalogue of Microorganisms (GCM) 10K type strain sequencing project: providing services to taxonomists for standard genome sequencing and annotation.</title>
        <authorList>
            <consortium name="The Broad Institute Genomics Platform"/>
            <consortium name="The Broad Institute Genome Sequencing Center for Infectious Disease"/>
            <person name="Wu L."/>
            <person name="Ma J."/>
        </authorList>
    </citation>
    <scope>NUCLEOTIDE SEQUENCE [LARGE SCALE GENOMIC DNA]</scope>
    <source>
        <strain evidence="6 7">JCM 15900</strain>
    </source>
</reference>
<evidence type="ECO:0000256" key="3">
    <source>
        <dbReference type="ARBA" id="ARBA00023125"/>
    </source>
</evidence>
<dbReference type="Pfam" id="PF03466">
    <property type="entry name" value="LysR_substrate"/>
    <property type="match status" value="1"/>
</dbReference>
<evidence type="ECO:0000256" key="2">
    <source>
        <dbReference type="ARBA" id="ARBA00023015"/>
    </source>
</evidence>
<keyword evidence="3" id="KW-0238">DNA-binding</keyword>
<dbReference type="RefSeq" id="WP_344337678.1">
    <property type="nucleotide sequence ID" value="NZ_BAAAPZ010000012.1"/>
</dbReference>
<dbReference type="EMBL" id="BAAAPZ010000012">
    <property type="protein sequence ID" value="GAA2102376.1"/>
    <property type="molecule type" value="Genomic_DNA"/>
</dbReference>
<accession>A0ABN2X029</accession>
<keyword evidence="7" id="KW-1185">Reference proteome</keyword>